<evidence type="ECO:0008006" key="3">
    <source>
        <dbReference type="Google" id="ProtNLM"/>
    </source>
</evidence>
<evidence type="ECO:0000313" key="2">
    <source>
        <dbReference type="Proteomes" id="UP001151760"/>
    </source>
</evidence>
<protein>
    <recommendedName>
        <fullName evidence="3">Reverse transcriptase domain-containing protein</fullName>
    </recommendedName>
</protein>
<sequence length="383" mass="43208">MAPLPGRELLNKLLKDVQNISEELAKFINSPSWSRPAFYLDDGEEYTIAIIHDLPTDEPDNSLSMGDEHPDTIPATESDEVIKSSVENLVPIPRESEVTSDNESECDVPVCDDFTTFSNPLFDSNDDFTSSDDESFSDEDVPKEIFKIYSNPLFDDEEIISTKIDPHSFNAESNLIESLLNRDTLIDSSPKFDHLLEEFSEEEIRLVENLLYDNSSPRLPEERNSEIADTIIESPSLSPIPVEDSDPYMKEVDLFLASDESIRPGIDSDYSDSEGDNLFLERLLHDDPTPLPDIPSPTHVTFPFEDHHDLDFTCVVRVFLPFFTYPVTSSFLLSSGSEDTIFDPGISTFHFSSLKPVAYENPIVIFLFFCFCPKDKGIRGESS</sequence>
<keyword evidence="2" id="KW-1185">Reference proteome</keyword>
<reference evidence="1" key="2">
    <citation type="submission" date="2022-01" db="EMBL/GenBank/DDBJ databases">
        <authorList>
            <person name="Yamashiro T."/>
            <person name="Shiraishi A."/>
            <person name="Satake H."/>
            <person name="Nakayama K."/>
        </authorList>
    </citation>
    <scope>NUCLEOTIDE SEQUENCE</scope>
</reference>
<gene>
    <name evidence="1" type="ORF">Tco_0975225</name>
</gene>
<dbReference type="EMBL" id="BQNB010016206">
    <property type="protein sequence ID" value="GJT49068.1"/>
    <property type="molecule type" value="Genomic_DNA"/>
</dbReference>
<evidence type="ECO:0000313" key="1">
    <source>
        <dbReference type="EMBL" id="GJT49068.1"/>
    </source>
</evidence>
<reference evidence="1" key="1">
    <citation type="journal article" date="2022" name="Int. J. Mol. Sci.">
        <title>Draft Genome of Tanacetum Coccineum: Genomic Comparison of Closely Related Tanacetum-Family Plants.</title>
        <authorList>
            <person name="Yamashiro T."/>
            <person name="Shiraishi A."/>
            <person name="Nakayama K."/>
            <person name="Satake H."/>
        </authorList>
    </citation>
    <scope>NUCLEOTIDE SEQUENCE</scope>
</reference>
<dbReference type="Proteomes" id="UP001151760">
    <property type="component" value="Unassembled WGS sequence"/>
</dbReference>
<name>A0ABQ5EDT8_9ASTR</name>
<proteinExistence type="predicted"/>
<organism evidence="1 2">
    <name type="scientific">Tanacetum coccineum</name>
    <dbReference type="NCBI Taxonomy" id="301880"/>
    <lineage>
        <taxon>Eukaryota</taxon>
        <taxon>Viridiplantae</taxon>
        <taxon>Streptophyta</taxon>
        <taxon>Embryophyta</taxon>
        <taxon>Tracheophyta</taxon>
        <taxon>Spermatophyta</taxon>
        <taxon>Magnoliopsida</taxon>
        <taxon>eudicotyledons</taxon>
        <taxon>Gunneridae</taxon>
        <taxon>Pentapetalae</taxon>
        <taxon>asterids</taxon>
        <taxon>campanulids</taxon>
        <taxon>Asterales</taxon>
        <taxon>Asteraceae</taxon>
        <taxon>Asteroideae</taxon>
        <taxon>Anthemideae</taxon>
        <taxon>Anthemidinae</taxon>
        <taxon>Tanacetum</taxon>
    </lineage>
</organism>
<accession>A0ABQ5EDT8</accession>
<comment type="caution">
    <text evidence="1">The sequence shown here is derived from an EMBL/GenBank/DDBJ whole genome shotgun (WGS) entry which is preliminary data.</text>
</comment>